<dbReference type="GO" id="GO:0016289">
    <property type="term" value="F:acyl-CoA hydrolase activity"/>
    <property type="evidence" value="ECO:0007669"/>
    <property type="project" value="TreeGrafter"/>
</dbReference>
<comment type="caution">
    <text evidence="3">The sequence shown here is derived from an EMBL/GenBank/DDBJ whole genome shotgun (WGS) entry which is preliminary data.</text>
</comment>
<dbReference type="PANTHER" id="PTHR42856:SF1">
    <property type="entry name" value="ACYL-COENZYME A THIOESTERASE PAAI"/>
    <property type="match status" value="1"/>
</dbReference>
<accession>A0A2P8HDR7</accession>
<dbReference type="Gene3D" id="3.10.129.10">
    <property type="entry name" value="Hotdog Thioesterase"/>
    <property type="match status" value="1"/>
</dbReference>
<evidence type="ECO:0000313" key="3">
    <source>
        <dbReference type="EMBL" id="PSL44368.1"/>
    </source>
</evidence>
<dbReference type="RefSeq" id="WP_106530645.1">
    <property type="nucleotide sequence ID" value="NZ_PYAW01000006.1"/>
</dbReference>
<dbReference type="InterPro" id="IPR052723">
    <property type="entry name" value="Acyl-CoA_thioesterase_PaaI"/>
</dbReference>
<keyword evidence="4" id="KW-1185">Reference proteome</keyword>
<dbReference type="Pfam" id="PF03061">
    <property type="entry name" value="4HBT"/>
    <property type="match status" value="1"/>
</dbReference>
<dbReference type="InterPro" id="IPR006683">
    <property type="entry name" value="Thioestr_dom"/>
</dbReference>
<name>A0A2P8HDR7_CHINA</name>
<dbReference type="InterPro" id="IPR003736">
    <property type="entry name" value="PAAI_dom"/>
</dbReference>
<dbReference type="AlphaFoldDB" id="A0A2P8HDR7"/>
<gene>
    <name evidence="3" type="ORF">CLV51_106234</name>
</gene>
<protein>
    <submittedName>
        <fullName evidence="3">Uncharacterized protein (TIGR00369 family)</fullName>
    </submittedName>
</protein>
<dbReference type="NCBIfam" id="TIGR00369">
    <property type="entry name" value="unchar_dom_1"/>
    <property type="match status" value="1"/>
</dbReference>
<evidence type="ECO:0000256" key="1">
    <source>
        <dbReference type="ARBA" id="ARBA00022801"/>
    </source>
</evidence>
<feature type="domain" description="Thioesterase" evidence="2">
    <location>
        <begin position="63"/>
        <end position="139"/>
    </location>
</feature>
<dbReference type="InterPro" id="IPR029069">
    <property type="entry name" value="HotDog_dom_sf"/>
</dbReference>
<dbReference type="SUPFAM" id="SSF54637">
    <property type="entry name" value="Thioesterase/thiol ester dehydrase-isomerase"/>
    <property type="match status" value="1"/>
</dbReference>
<reference evidence="3 4" key="1">
    <citation type="submission" date="2018-03" db="EMBL/GenBank/DDBJ databases">
        <title>Genomic Encyclopedia of Archaeal and Bacterial Type Strains, Phase II (KMG-II): from individual species to whole genera.</title>
        <authorList>
            <person name="Goeker M."/>
        </authorList>
    </citation>
    <scope>NUCLEOTIDE SEQUENCE [LARGE SCALE GENOMIC DNA]</scope>
    <source>
        <strain evidence="3 4">DSM 24859</strain>
    </source>
</reference>
<evidence type="ECO:0000313" key="4">
    <source>
        <dbReference type="Proteomes" id="UP000240971"/>
    </source>
</evidence>
<dbReference type="OrthoDB" id="9806185at2"/>
<proteinExistence type="predicted"/>
<sequence>MAMIPVLEYLEKQLAGTLTTDMETYMKYPTAISQTLGIRLVDIGTGTATVAIDANDEIHGNQQGTVHGGLLSELADAAIGTAHSTLMSEGESFTSIELKINFYRPVWKATLTAMAKPIQSGKTITHYLCEIRREDGKTIAVVTSTVMTLRGEKASGR</sequence>
<dbReference type="Proteomes" id="UP000240971">
    <property type="component" value="Unassembled WGS sequence"/>
</dbReference>
<dbReference type="CDD" id="cd03443">
    <property type="entry name" value="PaaI_thioesterase"/>
    <property type="match status" value="1"/>
</dbReference>
<dbReference type="PANTHER" id="PTHR42856">
    <property type="entry name" value="ACYL-COENZYME A THIOESTERASE PAAI"/>
    <property type="match status" value="1"/>
</dbReference>
<dbReference type="EMBL" id="PYAW01000006">
    <property type="protein sequence ID" value="PSL44368.1"/>
    <property type="molecule type" value="Genomic_DNA"/>
</dbReference>
<organism evidence="3 4">
    <name type="scientific">Chitinophaga niastensis</name>
    <dbReference type="NCBI Taxonomy" id="536980"/>
    <lineage>
        <taxon>Bacteria</taxon>
        <taxon>Pseudomonadati</taxon>
        <taxon>Bacteroidota</taxon>
        <taxon>Chitinophagia</taxon>
        <taxon>Chitinophagales</taxon>
        <taxon>Chitinophagaceae</taxon>
        <taxon>Chitinophaga</taxon>
    </lineage>
</organism>
<keyword evidence="1" id="KW-0378">Hydrolase</keyword>
<evidence type="ECO:0000259" key="2">
    <source>
        <dbReference type="Pfam" id="PF03061"/>
    </source>
</evidence>